<dbReference type="AlphaFoldDB" id="A0A0E9RSF9"/>
<protein>
    <submittedName>
        <fullName evidence="1">Uncharacterized protein</fullName>
    </submittedName>
</protein>
<sequence>MDVYSIEITAWKSIMSTNRSRHFVIIIMQ</sequence>
<reference evidence="1" key="1">
    <citation type="submission" date="2014-11" db="EMBL/GenBank/DDBJ databases">
        <authorList>
            <person name="Amaro Gonzalez C."/>
        </authorList>
    </citation>
    <scope>NUCLEOTIDE SEQUENCE</scope>
</reference>
<evidence type="ECO:0000313" key="1">
    <source>
        <dbReference type="EMBL" id="JAH31350.1"/>
    </source>
</evidence>
<dbReference type="EMBL" id="GBXM01077227">
    <property type="protein sequence ID" value="JAH31350.1"/>
    <property type="molecule type" value="Transcribed_RNA"/>
</dbReference>
<reference evidence="1" key="2">
    <citation type="journal article" date="2015" name="Fish Shellfish Immunol.">
        <title>Early steps in the European eel (Anguilla anguilla)-Vibrio vulnificus interaction in the gills: Role of the RtxA13 toxin.</title>
        <authorList>
            <person name="Callol A."/>
            <person name="Pajuelo D."/>
            <person name="Ebbesson L."/>
            <person name="Teles M."/>
            <person name="MacKenzie S."/>
            <person name="Amaro C."/>
        </authorList>
    </citation>
    <scope>NUCLEOTIDE SEQUENCE</scope>
</reference>
<organism evidence="1">
    <name type="scientific">Anguilla anguilla</name>
    <name type="common">European freshwater eel</name>
    <name type="synonym">Muraena anguilla</name>
    <dbReference type="NCBI Taxonomy" id="7936"/>
    <lineage>
        <taxon>Eukaryota</taxon>
        <taxon>Metazoa</taxon>
        <taxon>Chordata</taxon>
        <taxon>Craniata</taxon>
        <taxon>Vertebrata</taxon>
        <taxon>Euteleostomi</taxon>
        <taxon>Actinopterygii</taxon>
        <taxon>Neopterygii</taxon>
        <taxon>Teleostei</taxon>
        <taxon>Anguilliformes</taxon>
        <taxon>Anguillidae</taxon>
        <taxon>Anguilla</taxon>
    </lineage>
</organism>
<accession>A0A0E9RSF9</accession>
<proteinExistence type="predicted"/>
<name>A0A0E9RSF9_ANGAN</name>